<dbReference type="InterPro" id="IPR036322">
    <property type="entry name" value="WD40_repeat_dom_sf"/>
</dbReference>
<dbReference type="OrthoDB" id="2911645at2759"/>
<dbReference type="PROSITE" id="PS00678">
    <property type="entry name" value="WD_REPEATS_1"/>
    <property type="match status" value="1"/>
</dbReference>
<evidence type="ECO:0000256" key="2">
    <source>
        <dbReference type="ARBA" id="ARBA00022737"/>
    </source>
</evidence>
<dbReference type="Proteomes" id="UP000054485">
    <property type="component" value="Unassembled WGS sequence"/>
</dbReference>
<evidence type="ECO:0000256" key="1">
    <source>
        <dbReference type="ARBA" id="ARBA00022574"/>
    </source>
</evidence>
<reference evidence="5" key="2">
    <citation type="submission" date="2015-01" db="EMBL/GenBank/DDBJ databases">
        <title>Evolutionary Origins and Diversification of the Mycorrhizal Mutualists.</title>
        <authorList>
            <consortium name="DOE Joint Genome Institute"/>
            <consortium name="Mycorrhizal Genomics Consortium"/>
            <person name="Kohler A."/>
            <person name="Kuo A."/>
            <person name="Nagy L.G."/>
            <person name="Floudas D."/>
            <person name="Copeland A."/>
            <person name="Barry K.W."/>
            <person name="Cichocki N."/>
            <person name="Veneault-Fourrey C."/>
            <person name="LaButti K."/>
            <person name="Lindquist E.A."/>
            <person name="Lipzen A."/>
            <person name="Lundell T."/>
            <person name="Morin E."/>
            <person name="Murat C."/>
            <person name="Riley R."/>
            <person name="Ohm R."/>
            <person name="Sun H."/>
            <person name="Tunlid A."/>
            <person name="Henrissat B."/>
            <person name="Grigoriev I.V."/>
            <person name="Hibbett D.S."/>
            <person name="Martin F."/>
        </authorList>
    </citation>
    <scope>NUCLEOTIDE SEQUENCE [LARGE SCALE GENOMIC DNA]</scope>
    <source>
        <strain evidence="5">UH-Slu-Lm8-n1</strain>
    </source>
</reference>
<dbReference type="SUPFAM" id="SSF50978">
    <property type="entry name" value="WD40 repeat-like"/>
    <property type="match status" value="1"/>
</dbReference>
<keyword evidence="1 3" id="KW-0853">WD repeat</keyword>
<dbReference type="PROSITE" id="PS50082">
    <property type="entry name" value="WD_REPEATS_2"/>
    <property type="match status" value="2"/>
</dbReference>
<protein>
    <recommendedName>
        <fullName evidence="6">WD40 repeat-like protein</fullName>
    </recommendedName>
</protein>
<organism evidence="4 5">
    <name type="scientific">Suillus luteus UH-Slu-Lm8-n1</name>
    <dbReference type="NCBI Taxonomy" id="930992"/>
    <lineage>
        <taxon>Eukaryota</taxon>
        <taxon>Fungi</taxon>
        <taxon>Dikarya</taxon>
        <taxon>Basidiomycota</taxon>
        <taxon>Agaricomycotina</taxon>
        <taxon>Agaricomycetes</taxon>
        <taxon>Agaricomycetidae</taxon>
        <taxon>Boletales</taxon>
        <taxon>Suillineae</taxon>
        <taxon>Suillaceae</taxon>
        <taxon>Suillus</taxon>
    </lineage>
</organism>
<dbReference type="Pfam" id="PF00400">
    <property type="entry name" value="WD40"/>
    <property type="match status" value="3"/>
</dbReference>
<evidence type="ECO:0000256" key="3">
    <source>
        <dbReference type="PROSITE-ProRule" id="PRU00221"/>
    </source>
</evidence>
<dbReference type="PANTHER" id="PTHR19879">
    <property type="entry name" value="TRANSCRIPTION INITIATION FACTOR TFIID"/>
    <property type="match status" value="1"/>
</dbReference>
<evidence type="ECO:0000313" key="4">
    <source>
        <dbReference type="EMBL" id="KIK34470.1"/>
    </source>
</evidence>
<sequence length="197" mass="21389">MASTATKAAGTKSILTPSNTLKGHGNWIASISYFPDGQRMISGSDDKTTREWDVKTGKEIEEARDVREGSVYAVGVSKNGRWIATGGDRAELKVCEVETGIVKKFKGHTNVITCIDISADNMWLASASFDETARIWNLDTGKLVAGPFKGEDPMGAVRFSPNSNKLAVKSNWGRRLEVWDVQSQKLDVKVGAPVTPT</sequence>
<dbReference type="InterPro" id="IPR001680">
    <property type="entry name" value="WD40_rpt"/>
</dbReference>
<dbReference type="InterPro" id="IPR015943">
    <property type="entry name" value="WD40/YVTN_repeat-like_dom_sf"/>
</dbReference>
<dbReference type="AlphaFoldDB" id="A0A0C9ZAF3"/>
<feature type="repeat" description="WD" evidence="3">
    <location>
        <begin position="105"/>
        <end position="146"/>
    </location>
</feature>
<dbReference type="InterPro" id="IPR019775">
    <property type="entry name" value="WD40_repeat_CS"/>
</dbReference>
<dbReference type="PANTHER" id="PTHR19879:SF9">
    <property type="entry name" value="TRANSCRIPTION INITIATION FACTOR TFIID SUBUNIT 5"/>
    <property type="match status" value="1"/>
</dbReference>
<reference evidence="4 5" key="1">
    <citation type="submission" date="2014-04" db="EMBL/GenBank/DDBJ databases">
        <authorList>
            <consortium name="DOE Joint Genome Institute"/>
            <person name="Kuo A."/>
            <person name="Ruytinx J."/>
            <person name="Rineau F."/>
            <person name="Colpaert J."/>
            <person name="Kohler A."/>
            <person name="Nagy L.G."/>
            <person name="Floudas D."/>
            <person name="Copeland A."/>
            <person name="Barry K.W."/>
            <person name="Cichocki N."/>
            <person name="Veneault-Fourrey C."/>
            <person name="LaButti K."/>
            <person name="Lindquist E.A."/>
            <person name="Lipzen A."/>
            <person name="Lundell T."/>
            <person name="Morin E."/>
            <person name="Murat C."/>
            <person name="Sun H."/>
            <person name="Tunlid A."/>
            <person name="Henrissat B."/>
            <person name="Grigoriev I.V."/>
            <person name="Hibbett D.S."/>
            <person name="Martin F."/>
            <person name="Nordberg H.P."/>
            <person name="Cantor M.N."/>
            <person name="Hua S.X."/>
        </authorList>
    </citation>
    <scope>NUCLEOTIDE SEQUENCE [LARGE SCALE GENOMIC DNA]</scope>
    <source>
        <strain evidence="4 5">UH-Slu-Lm8-n1</strain>
    </source>
</reference>
<dbReference type="InParanoid" id="A0A0C9ZAF3"/>
<dbReference type="HOGENOM" id="CLU_000288_57_18_1"/>
<dbReference type="PROSITE" id="PS50294">
    <property type="entry name" value="WD_REPEATS_REGION"/>
    <property type="match status" value="2"/>
</dbReference>
<dbReference type="SMART" id="SM00320">
    <property type="entry name" value="WD40"/>
    <property type="match status" value="4"/>
</dbReference>
<keyword evidence="2" id="KW-0677">Repeat</keyword>
<evidence type="ECO:0008006" key="6">
    <source>
        <dbReference type="Google" id="ProtNLM"/>
    </source>
</evidence>
<accession>A0A0C9ZAF3</accession>
<feature type="repeat" description="WD" evidence="3">
    <location>
        <begin position="21"/>
        <end position="62"/>
    </location>
</feature>
<dbReference type="STRING" id="930992.A0A0C9ZAF3"/>
<gene>
    <name evidence="4" type="ORF">CY34DRAFT_786366</name>
</gene>
<dbReference type="EMBL" id="KN835749">
    <property type="protein sequence ID" value="KIK34470.1"/>
    <property type="molecule type" value="Genomic_DNA"/>
</dbReference>
<dbReference type="Gene3D" id="2.130.10.10">
    <property type="entry name" value="YVTN repeat-like/Quinoprotein amine dehydrogenase"/>
    <property type="match status" value="2"/>
</dbReference>
<evidence type="ECO:0000313" key="5">
    <source>
        <dbReference type="Proteomes" id="UP000054485"/>
    </source>
</evidence>
<proteinExistence type="predicted"/>
<keyword evidence="5" id="KW-1185">Reference proteome</keyword>
<name>A0A0C9ZAF3_9AGAM</name>